<gene>
    <name evidence="1" type="ORF">ZHAS_00012512</name>
</gene>
<proteinExistence type="predicted"/>
<evidence type="ECO:0000313" key="2">
    <source>
        <dbReference type="EnsemblMetazoa" id="ASIC012512-PA"/>
    </source>
</evidence>
<dbReference type="VEuPathDB" id="VectorBase:ASIC012512"/>
<name>A0A084W334_ANOSI</name>
<organism evidence="1">
    <name type="scientific">Anopheles sinensis</name>
    <name type="common">Mosquito</name>
    <dbReference type="NCBI Taxonomy" id="74873"/>
    <lineage>
        <taxon>Eukaryota</taxon>
        <taxon>Metazoa</taxon>
        <taxon>Ecdysozoa</taxon>
        <taxon>Arthropoda</taxon>
        <taxon>Hexapoda</taxon>
        <taxon>Insecta</taxon>
        <taxon>Pterygota</taxon>
        <taxon>Neoptera</taxon>
        <taxon>Endopterygota</taxon>
        <taxon>Diptera</taxon>
        <taxon>Nematocera</taxon>
        <taxon>Culicoidea</taxon>
        <taxon>Culicidae</taxon>
        <taxon>Anophelinae</taxon>
        <taxon>Anopheles</taxon>
    </lineage>
</organism>
<dbReference type="EMBL" id="ATLV01019799">
    <property type="status" value="NOT_ANNOTATED_CDS"/>
    <property type="molecule type" value="Genomic_DNA"/>
</dbReference>
<dbReference type="Proteomes" id="UP000030765">
    <property type="component" value="Unassembled WGS sequence"/>
</dbReference>
<accession>A0A084W334</accession>
<dbReference type="AlphaFoldDB" id="A0A084W334"/>
<keyword evidence="3" id="KW-1185">Reference proteome</keyword>
<dbReference type="EnsemblMetazoa" id="ASIC012512-RA">
    <property type="protein sequence ID" value="ASIC012512-PA"/>
    <property type="gene ID" value="ASIC012512"/>
</dbReference>
<reference evidence="2" key="2">
    <citation type="submission" date="2020-05" db="UniProtKB">
        <authorList>
            <consortium name="EnsemblMetazoa"/>
        </authorList>
    </citation>
    <scope>IDENTIFICATION</scope>
</reference>
<evidence type="ECO:0000313" key="3">
    <source>
        <dbReference type="Proteomes" id="UP000030765"/>
    </source>
</evidence>
<protein>
    <submittedName>
        <fullName evidence="1 2">Uncharacterized protein</fullName>
    </submittedName>
</protein>
<sequence length="171" mass="18539">MQQQQFPHLCCICRLLRVRGVRSASKNCIPAPVTVLRSVAHAVHRLLLPTVDGFSIKLEMTASPSCRLALTQISPSFAQHGSSRCSVREYKKNCAGEGVRRWKLNGNLQRSTSGGNFGVLNAGQPWTGPICRGLSAASMLQCCRPASGEVVVCSPAPRSVRSPSFPRPLRI</sequence>
<evidence type="ECO:0000313" key="1">
    <source>
        <dbReference type="EMBL" id="KFB44628.1"/>
    </source>
</evidence>
<reference evidence="1 3" key="1">
    <citation type="journal article" date="2014" name="BMC Genomics">
        <title>Genome sequence of Anopheles sinensis provides insight into genetics basis of mosquito competence for malaria parasites.</title>
        <authorList>
            <person name="Zhou D."/>
            <person name="Zhang D."/>
            <person name="Ding G."/>
            <person name="Shi L."/>
            <person name="Hou Q."/>
            <person name="Ye Y."/>
            <person name="Xu Y."/>
            <person name="Zhou H."/>
            <person name="Xiong C."/>
            <person name="Li S."/>
            <person name="Yu J."/>
            <person name="Hong S."/>
            <person name="Yu X."/>
            <person name="Zou P."/>
            <person name="Chen C."/>
            <person name="Chang X."/>
            <person name="Wang W."/>
            <person name="Lv Y."/>
            <person name="Sun Y."/>
            <person name="Ma L."/>
            <person name="Shen B."/>
            <person name="Zhu C."/>
        </authorList>
    </citation>
    <scope>NUCLEOTIDE SEQUENCE [LARGE SCALE GENOMIC DNA]</scope>
</reference>
<dbReference type="EMBL" id="KE525279">
    <property type="protein sequence ID" value="KFB44628.1"/>
    <property type="molecule type" value="Genomic_DNA"/>
</dbReference>